<dbReference type="HOGENOM" id="CLU_1283534_0_0_1"/>
<accession>G7E4X0</accession>
<name>G7E4X0_MIXOS</name>
<dbReference type="RefSeq" id="XP_014566304.1">
    <property type="nucleotide sequence ID" value="XM_014710818.1"/>
</dbReference>
<feature type="region of interest" description="Disordered" evidence="1">
    <location>
        <begin position="194"/>
        <end position="215"/>
    </location>
</feature>
<evidence type="ECO:0000313" key="2">
    <source>
        <dbReference type="EMBL" id="GAA97880.1"/>
    </source>
</evidence>
<sequence length="215" mass="24602">MAKSITGSKIDPQKLGPCFVNLDCAIDAETFELLTRPFREANLEVLELRLVWSDRVTVPDYHSFMGELLAFPKLRKIIVTISSVADFLPLMRAPLLEEIRLGRHFDGKTADCILEGLREQTWPRLQSVKLCQKTINLTTAESGPFNYRKFDRMATALAKRGMDLLEETEDDVVLAPYDHYDTDDEDRIADQFWAEAEGDFSEEEADEFDGDEWSD</sequence>
<evidence type="ECO:0000256" key="1">
    <source>
        <dbReference type="SAM" id="MobiDB-lite"/>
    </source>
</evidence>
<protein>
    <submittedName>
        <fullName evidence="2">Uncharacterized protein</fullName>
    </submittedName>
</protein>
<dbReference type="Proteomes" id="UP000009131">
    <property type="component" value="Unassembled WGS sequence"/>
</dbReference>
<keyword evidence="3" id="KW-1185">Reference proteome</keyword>
<organism evidence="2 3">
    <name type="scientific">Mixia osmundae (strain CBS 9802 / IAM 14324 / JCM 22182 / KY 12970)</name>
    <dbReference type="NCBI Taxonomy" id="764103"/>
    <lineage>
        <taxon>Eukaryota</taxon>
        <taxon>Fungi</taxon>
        <taxon>Dikarya</taxon>
        <taxon>Basidiomycota</taxon>
        <taxon>Pucciniomycotina</taxon>
        <taxon>Mixiomycetes</taxon>
        <taxon>Mixiales</taxon>
        <taxon>Mixiaceae</taxon>
        <taxon>Mixia</taxon>
    </lineage>
</organism>
<dbReference type="AlphaFoldDB" id="G7E4X0"/>
<evidence type="ECO:0000313" key="3">
    <source>
        <dbReference type="Proteomes" id="UP000009131"/>
    </source>
</evidence>
<proteinExistence type="predicted"/>
<dbReference type="EMBL" id="BABT02000146">
    <property type="protein sequence ID" value="GAA97880.1"/>
    <property type="molecule type" value="Genomic_DNA"/>
</dbReference>
<gene>
    <name evidence="2" type="primary">Mo04560</name>
    <name evidence="2" type="ORF">E5Q_04560</name>
</gene>
<comment type="caution">
    <text evidence="2">The sequence shown here is derived from an EMBL/GenBank/DDBJ whole genome shotgun (WGS) entry which is preliminary data.</text>
</comment>
<feature type="compositionally biased region" description="Acidic residues" evidence="1">
    <location>
        <begin position="196"/>
        <end position="215"/>
    </location>
</feature>
<dbReference type="InParanoid" id="G7E4X0"/>
<reference evidence="2 3" key="1">
    <citation type="journal article" date="2011" name="J. Gen. Appl. Microbiol.">
        <title>Draft genome sequencing of the enigmatic basidiomycete Mixia osmundae.</title>
        <authorList>
            <person name="Nishida H."/>
            <person name="Nagatsuka Y."/>
            <person name="Sugiyama J."/>
        </authorList>
    </citation>
    <scope>NUCLEOTIDE SEQUENCE [LARGE SCALE GENOMIC DNA]</scope>
    <source>
        <strain evidence="3">CBS 9802 / IAM 14324 / JCM 22182 / KY 12970</strain>
    </source>
</reference>
<reference evidence="2 3" key="2">
    <citation type="journal article" date="2012" name="Open Biol.">
        <title>Characteristics of nucleosomes and linker DNA regions on the genome of the basidiomycete Mixia osmundae revealed by mono- and dinucleosome mapping.</title>
        <authorList>
            <person name="Nishida H."/>
            <person name="Kondo S."/>
            <person name="Matsumoto T."/>
            <person name="Suzuki Y."/>
            <person name="Yoshikawa H."/>
            <person name="Taylor T.D."/>
            <person name="Sugiyama J."/>
        </authorList>
    </citation>
    <scope>NUCLEOTIDE SEQUENCE [LARGE SCALE GENOMIC DNA]</scope>
    <source>
        <strain evidence="3">CBS 9802 / IAM 14324 / JCM 22182 / KY 12970</strain>
    </source>
</reference>